<dbReference type="InterPro" id="IPR002347">
    <property type="entry name" value="SDR_fam"/>
</dbReference>
<protein>
    <submittedName>
        <fullName evidence="2">Uncharacterized protein</fullName>
    </submittedName>
</protein>
<feature type="chain" id="PRO_5046539218" evidence="1">
    <location>
        <begin position="24"/>
        <end position="108"/>
    </location>
</feature>
<feature type="signal peptide" evidence="1">
    <location>
        <begin position="1"/>
        <end position="23"/>
    </location>
</feature>
<comment type="caution">
    <text evidence="2">The sequence shown here is derived from an EMBL/GenBank/DDBJ whole genome shotgun (WGS) entry which is preliminary data.</text>
</comment>
<dbReference type="EMBL" id="JBANRG010000071">
    <property type="protein sequence ID" value="KAK7439862.1"/>
    <property type="molecule type" value="Genomic_DNA"/>
</dbReference>
<dbReference type="InterPro" id="IPR036291">
    <property type="entry name" value="NAD(P)-bd_dom_sf"/>
</dbReference>
<evidence type="ECO:0000313" key="3">
    <source>
        <dbReference type="Proteomes" id="UP001498398"/>
    </source>
</evidence>
<dbReference type="PANTHER" id="PTHR45458:SF2">
    <property type="entry name" value="OXIDOREDUCTASE, SHORT CHAIN DEHYDROGENASE_REDUCTASE FAMILY SUPERFAMILY (AFU_ORTHOLOGUE AFUA_3G13450)"/>
    <property type="match status" value="1"/>
</dbReference>
<evidence type="ECO:0000256" key="1">
    <source>
        <dbReference type="SAM" id="SignalP"/>
    </source>
</evidence>
<dbReference type="InterPro" id="IPR052184">
    <property type="entry name" value="SDR_enzymes"/>
</dbReference>
<dbReference type="Pfam" id="PF00106">
    <property type="entry name" value="adh_short"/>
    <property type="match status" value="1"/>
</dbReference>
<evidence type="ECO:0000313" key="2">
    <source>
        <dbReference type="EMBL" id="KAK7439862.1"/>
    </source>
</evidence>
<accession>A0ABR1IUI4</accession>
<sequence length="108" mass="11306">MTSQIATLSSTLIFVMPTALVIGASRGLGRELVRTLSSRDFEVYATTRSQDITATTLPSGVKTISSVDLAQEDAGTKIAEGLGAQKVDLVFVNAGVFKAEVGRLDCGL</sequence>
<dbReference type="Proteomes" id="UP001498398">
    <property type="component" value="Unassembled WGS sequence"/>
</dbReference>
<proteinExistence type="predicted"/>
<dbReference type="PRINTS" id="PR00081">
    <property type="entry name" value="GDHRDH"/>
</dbReference>
<keyword evidence="1" id="KW-0732">Signal</keyword>
<dbReference type="Gene3D" id="3.40.50.720">
    <property type="entry name" value="NAD(P)-binding Rossmann-like Domain"/>
    <property type="match status" value="1"/>
</dbReference>
<reference evidence="2 3" key="1">
    <citation type="submission" date="2024-01" db="EMBL/GenBank/DDBJ databases">
        <title>A draft genome for the cacao thread blight pathogen Marasmiellus scandens.</title>
        <authorList>
            <person name="Baruah I.K."/>
            <person name="Leung J."/>
            <person name="Bukari Y."/>
            <person name="Amoako-Attah I."/>
            <person name="Meinhardt L.W."/>
            <person name="Bailey B.A."/>
            <person name="Cohen S.P."/>
        </authorList>
    </citation>
    <scope>NUCLEOTIDE SEQUENCE [LARGE SCALE GENOMIC DNA]</scope>
    <source>
        <strain evidence="2 3">GH-19</strain>
    </source>
</reference>
<name>A0ABR1IUI4_9AGAR</name>
<organism evidence="2 3">
    <name type="scientific">Marasmiellus scandens</name>
    <dbReference type="NCBI Taxonomy" id="2682957"/>
    <lineage>
        <taxon>Eukaryota</taxon>
        <taxon>Fungi</taxon>
        <taxon>Dikarya</taxon>
        <taxon>Basidiomycota</taxon>
        <taxon>Agaricomycotina</taxon>
        <taxon>Agaricomycetes</taxon>
        <taxon>Agaricomycetidae</taxon>
        <taxon>Agaricales</taxon>
        <taxon>Marasmiineae</taxon>
        <taxon>Omphalotaceae</taxon>
        <taxon>Marasmiellus</taxon>
    </lineage>
</organism>
<dbReference type="PANTHER" id="PTHR45458">
    <property type="entry name" value="SHORT-CHAIN DEHYDROGENASE/REDUCTASE SDR"/>
    <property type="match status" value="1"/>
</dbReference>
<dbReference type="SUPFAM" id="SSF51735">
    <property type="entry name" value="NAD(P)-binding Rossmann-fold domains"/>
    <property type="match status" value="1"/>
</dbReference>
<gene>
    <name evidence="2" type="ORF">VKT23_017432</name>
</gene>
<keyword evidence="3" id="KW-1185">Reference proteome</keyword>